<comment type="subcellular location">
    <subcellularLocation>
        <location evidence="1">Membrane</location>
        <topology evidence="1">Single-pass type I membrane protein</topology>
    </subcellularLocation>
</comment>
<evidence type="ECO:0000256" key="17">
    <source>
        <dbReference type="ARBA" id="ARBA00023180"/>
    </source>
</evidence>
<evidence type="ECO:0000256" key="14">
    <source>
        <dbReference type="ARBA" id="ARBA00023136"/>
    </source>
</evidence>
<dbReference type="PIRSF" id="PIRSF000654">
    <property type="entry name" value="Integrin-linked_kinase"/>
    <property type="match status" value="1"/>
</dbReference>
<evidence type="ECO:0000256" key="3">
    <source>
        <dbReference type="ARBA" id="ARBA00022527"/>
    </source>
</evidence>
<dbReference type="Gene3D" id="3.30.200.20">
    <property type="entry name" value="Phosphorylase Kinase, domain 1"/>
    <property type="match status" value="1"/>
</dbReference>
<evidence type="ECO:0000256" key="5">
    <source>
        <dbReference type="ARBA" id="ARBA00022553"/>
    </source>
</evidence>
<dbReference type="SMART" id="SM00220">
    <property type="entry name" value="S_TKc"/>
    <property type="match status" value="1"/>
</dbReference>
<keyword evidence="22" id="KW-1185">Reference proteome</keyword>
<gene>
    <name evidence="21" type="ORF">TorRG33x02_077540</name>
</gene>
<keyword evidence="14" id="KW-0472">Membrane</keyword>
<keyword evidence="6" id="KW-0808">Transferase</keyword>
<evidence type="ECO:0000256" key="11">
    <source>
        <dbReference type="ARBA" id="ARBA00022777"/>
    </source>
</evidence>
<keyword evidence="11 21" id="KW-0418">Kinase</keyword>
<keyword evidence="12" id="KW-0067">ATP-binding</keyword>
<dbReference type="EMBL" id="JXTC01000038">
    <property type="protein sequence ID" value="PON96481.1"/>
    <property type="molecule type" value="Genomic_DNA"/>
</dbReference>
<dbReference type="EC" id="2.7.11.1" evidence="2"/>
<dbReference type="Proteomes" id="UP000237000">
    <property type="component" value="Unassembled WGS sequence"/>
</dbReference>
<evidence type="ECO:0000259" key="20">
    <source>
        <dbReference type="PROSITE" id="PS50011"/>
    </source>
</evidence>
<evidence type="ECO:0000256" key="8">
    <source>
        <dbReference type="ARBA" id="ARBA00022729"/>
    </source>
</evidence>
<name>A0A2P5FFB5_TREOI</name>
<dbReference type="GO" id="GO:0005524">
    <property type="term" value="F:ATP binding"/>
    <property type="evidence" value="ECO:0007669"/>
    <property type="project" value="UniProtKB-KW"/>
</dbReference>
<evidence type="ECO:0000256" key="6">
    <source>
        <dbReference type="ARBA" id="ARBA00022679"/>
    </source>
</evidence>
<keyword evidence="13" id="KW-1133">Transmembrane helix</keyword>
<evidence type="ECO:0000256" key="12">
    <source>
        <dbReference type="ARBA" id="ARBA00022840"/>
    </source>
</evidence>
<dbReference type="Gene3D" id="1.10.510.10">
    <property type="entry name" value="Transferase(Phosphotransferase) domain 1"/>
    <property type="match status" value="1"/>
</dbReference>
<evidence type="ECO:0000256" key="1">
    <source>
        <dbReference type="ARBA" id="ARBA00004479"/>
    </source>
</evidence>
<accession>A0A2P5FFB5</accession>
<evidence type="ECO:0000256" key="2">
    <source>
        <dbReference type="ARBA" id="ARBA00012513"/>
    </source>
</evidence>
<evidence type="ECO:0000256" key="4">
    <source>
        <dbReference type="ARBA" id="ARBA00022536"/>
    </source>
</evidence>
<dbReference type="STRING" id="63057.A0A2P5FFB5"/>
<dbReference type="GO" id="GO:0004674">
    <property type="term" value="F:protein serine/threonine kinase activity"/>
    <property type="evidence" value="ECO:0007669"/>
    <property type="project" value="UniProtKB-KW"/>
</dbReference>
<dbReference type="InParanoid" id="A0A2P5FFB5"/>
<evidence type="ECO:0000313" key="21">
    <source>
        <dbReference type="EMBL" id="PON96481.1"/>
    </source>
</evidence>
<dbReference type="PANTHER" id="PTHR47976">
    <property type="entry name" value="G-TYPE LECTIN S-RECEPTOR-LIKE SERINE/THREONINE-PROTEIN KINASE SD2-5"/>
    <property type="match status" value="1"/>
</dbReference>
<sequence>MREFLAEVETIGSLRHFSLVRLVGYFAEKSCSLLAYEYMSNGSLDKWIFNRAGEARSLDWRTRKTVILDIAQGLAYLHGDCRQTIINLDIKPHNILLDENFNAKVSDFGLSKLMKRDESQVLLPMRGTPGYVAPELQQSAVTVKVDVYSFGIAILEIVSKRRNVDSSQSESSFHLLEMLQKKAKEDRLIDIVEYLEEDMRNNTEELNNHKKRPSMSSVVKVLEGVMEVEPNISYTSHHAKGSTSVANDHITVAPQGSVLCAPR</sequence>
<keyword evidence="17" id="KW-0325">Glycoprotein</keyword>
<dbReference type="PANTHER" id="PTHR47976:SF66">
    <property type="entry name" value="G-TYPE LECTIN S-RECEPTOR-LIKE SERINE_THREONINE-PROTEIN KINASE SD2-5"/>
    <property type="match status" value="1"/>
</dbReference>
<dbReference type="InterPro" id="IPR011009">
    <property type="entry name" value="Kinase-like_dom_sf"/>
</dbReference>
<dbReference type="GO" id="GO:0030246">
    <property type="term" value="F:carbohydrate binding"/>
    <property type="evidence" value="ECO:0007669"/>
    <property type="project" value="UniProtKB-KW"/>
</dbReference>
<keyword evidence="8" id="KW-0732">Signal</keyword>
<keyword evidence="4" id="KW-0245">EGF-like domain</keyword>
<organism evidence="21 22">
    <name type="scientific">Trema orientale</name>
    <name type="common">Charcoal tree</name>
    <name type="synonym">Celtis orientalis</name>
    <dbReference type="NCBI Taxonomy" id="63057"/>
    <lineage>
        <taxon>Eukaryota</taxon>
        <taxon>Viridiplantae</taxon>
        <taxon>Streptophyta</taxon>
        <taxon>Embryophyta</taxon>
        <taxon>Tracheophyta</taxon>
        <taxon>Spermatophyta</taxon>
        <taxon>Magnoliopsida</taxon>
        <taxon>eudicotyledons</taxon>
        <taxon>Gunneridae</taxon>
        <taxon>Pentapetalae</taxon>
        <taxon>rosids</taxon>
        <taxon>fabids</taxon>
        <taxon>Rosales</taxon>
        <taxon>Cannabaceae</taxon>
        <taxon>Trema</taxon>
    </lineage>
</organism>
<dbReference type="InterPro" id="IPR051343">
    <property type="entry name" value="G-type_lectin_kinases/EP1-like"/>
</dbReference>
<dbReference type="InterPro" id="IPR000719">
    <property type="entry name" value="Prot_kinase_dom"/>
</dbReference>
<dbReference type="OrthoDB" id="1193984at2759"/>
<dbReference type="PROSITE" id="PS50011">
    <property type="entry name" value="PROTEIN_KINASE_DOM"/>
    <property type="match status" value="1"/>
</dbReference>
<evidence type="ECO:0000256" key="7">
    <source>
        <dbReference type="ARBA" id="ARBA00022692"/>
    </source>
</evidence>
<evidence type="ECO:0000256" key="18">
    <source>
        <dbReference type="ARBA" id="ARBA00047899"/>
    </source>
</evidence>
<dbReference type="FunFam" id="1.10.510.10:FF:000248">
    <property type="entry name" value="S-receptor-like kinase 5"/>
    <property type="match status" value="1"/>
</dbReference>
<keyword evidence="9" id="KW-0430">Lectin</keyword>
<evidence type="ECO:0000256" key="16">
    <source>
        <dbReference type="ARBA" id="ARBA00023170"/>
    </source>
</evidence>
<protein>
    <recommendedName>
        <fullName evidence="2">non-specific serine/threonine protein kinase</fullName>
        <ecNumber evidence="2">2.7.11.1</ecNumber>
    </recommendedName>
</protein>
<dbReference type="GO" id="GO:0016020">
    <property type="term" value="C:membrane"/>
    <property type="evidence" value="ECO:0007669"/>
    <property type="project" value="UniProtKB-SubCell"/>
</dbReference>
<evidence type="ECO:0000256" key="13">
    <source>
        <dbReference type="ARBA" id="ARBA00022989"/>
    </source>
</evidence>
<keyword evidence="10" id="KW-0547">Nucleotide-binding</keyword>
<keyword evidence="16" id="KW-0675">Receptor</keyword>
<dbReference type="Pfam" id="PF00069">
    <property type="entry name" value="Pkinase"/>
    <property type="match status" value="1"/>
</dbReference>
<keyword evidence="5" id="KW-0597">Phosphoprotein</keyword>
<dbReference type="SUPFAM" id="SSF56112">
    <property type="entry name" value="Protein kinase-like (PK-like)"/>
    <property type="match status" value="1"/>
</dbReference>
<evidence type="ECO:0000256" key="10">
    <source>
        <dbReference type="ARBA" id="ARBA00022741"/>
    </source>
</evidence>
<comment type="catalytic activity">
    <reaction evidence="18">
        <text>L-threonyl-[protein] + ATP = O-phospho-L-threonyl-[protein] + ADP + H(+)</text>
        <dbReference type="Rhea" id="RHEA:46608"/>
        <dbReference type="Rhea" id="RHEA-COMP:11060"/>
        <dbReference type="Rhea" id="RHEA-COMP:11605"/>
        <dbReference type="ChEBI" id="CHEBI:15378"/>
        <dbReference type="ChEBI" id="CHEBI:30013"/>
        <dbReference type="ChEBI" id="CHEBI:30616"/>
        <dbReference type="ChEBI" id="CHEBI:61977"/>
        <dbReference type="ChEBI" id="CHEBI:456216"/>
        <dbReference type="EC" id="2.7.11.1"/>
    </reaction>
</comment>
<dbReference type="AlphaFoldDB" id="A0A2P5FFB5"/>
<reference evidence="22" key="1">
    <citation type="submission" date="2016-06" db="EMBL/GenBank/DDBJ databases">
        <title>Parallel loss of symbiosis genes in relatives of nitrogen-fixing non-legume Parasponia.</title>
        <authorList>
            <person name="Van Velzen R."/>
            <person name="Holmer R."/>
            <person name="Bu F."/>
            <person name="Rutten L."/>
            <person name="Van Zeijl A."/>
            <person name="Liu W."/>
            <person name="Santuari L."/>
            <person name="Cao Q."/>
            <person name="Sharma T."/>
            <person name="Shen D."/>
            <person name="Roswanjaya Y."/>
            <person name="Wardhani T."/>
            <person name="Kalhor M.S."/>
            <person name="Jansen J."/>
            <person name="Van den Hoogen J."/>
            <person name="Gungor B."/>
            <person name="Hartog M."/>
            <person name="Hontelez J."/>
            <person name="Verver J."/>
            <person name="Yang W.-C."/>
            <person name="Schijlen E."/>
            <person name="Repin R."/>
            <person name="Schilthuizen M."/>
            <person name="Schranz E."/>
            <person name="Heidstra R."/>
            <person name="Miyata K."/>
            <person name="Fedorova E."/>
            <person name="Kohlen W."/>
            <person name="Bisseling T."/>
            <person name="Smit S."/>
            <person name="Geurts R."/>
        </authorList>
    </citation>
    <scope>NUCLEOTIDE SEQUENCE [LARGE SCALE GENOMIC DNA]</scope>
    <source>
        <strain evidence="22">cv. RG33-2</strain>
    </source>
</reference>
<comment type="caution">
    <text evidence="21">The sequence shown here is derived from an EMBL/GenBank/DDBJ whole genome shotgun (WGS) entry which is preliminary data.</text>
</comment>
<evidence type="ECO:0000256" key="15">
    <source>
        <dbReference type="ARBA" id="ARBA00023157"/>
    </source>
</evidence>
<evidence type="ECO:0000256" key="19">
    <source>
        <dbReference type="ARBA" id="ARBA00048679"/>
    </source>
</evidence>
<proteinExistence type="predicted"/>
<keyword evidence="7" id="KW-0812">Transmembrane</keyword>
<evidence type="ECO:0000256" key="9">
    <source>
        <dbReference type="ARBA" id="ARBA00022734"/>
    </source>
</evidence>
<comment type="catalytic activity">
    <reaction evidence="19">
        <text>L-seryl-[protein] + ATP = O-phospho-L-seryl-[protein] + ADP + H(+)</text>
        <dbReference type="Rhea" id="RHEA:17989"/>
        <dbReference type="Rhea" id="RHEA-COMP:9863"/>
        <dbReference type="Rhea" id="RHEA-COMP:11604"/>
        <dbReference type="ChEBI" id="CHEBI:15378"/>
        <dbReference type="ChEBI" id="CHEBI:29999"/>
        <dbReference type="ChEBI" id="CHEBI:30616"/>
        <dbReference type="ChEBI" id="CHEBI:83421"/>
        <dbReference type="ChEBI" id="CHEBI:456216"/>
        <dbReference type="EC" id="2.7.11.1"/>
    </reaction>
</comment>
<keyword evidence="3 21" id="KW-0723">Serine/threonine-protein kinase</keyword>
<evidence type="ECO:0000313" key="22">
    <source>
        <dbReference type="Proteomes" id="UP000237000"/>
    </source>
</evidence>
<feature type="domain" description="Protein kinase" evidence="20">
    <location>
        <begin position="1"/>
        <end position="232"/>
    </location>
</feature>
<keyword evidence="15" id="KW-1015">Disulfide bond</keyword>